<dbReference type="AlphaFoldDB" id="A0A840X125"/>
<comment type="caution">
    <text evidence="4">The sequence shown here is derived from an EMBL/GenBank/DDBJ whole genome shotgun (WGS) entry which is preliminary data.</text>
</comment>
<keyword evidence="1 2" id="KW-0732">Signal</keyword>
<dbReference type="InterPro" id="IPR028994">
    <property type="entry name" value="Integrin_alpha_N"/>
</dbReference>
<dbReference type="PANTHER" id="PTHR16026">
    <property type="entry name" value="CARTILAGE ACIDIC PROTEIN 1"/>
    <property type="match status" value="1"/>
</dbReference>
<dbReference type="RefSeq" id="WP_184007861.1">
    <property type="nucleotide sequence ID" value="NZ_JACIJS010000001.1"/>
</dbReference>
<gene>
    <name evidence="4" type="ORF">FHS89_000365</name>
</gene>
<evidence type="ECO:0000313" key="4">
    <source>
        <dbReference type="EMBL" id="MBB5514367.1"/>
    </source>
</evidence>
<proteinExistence type="predicted"/>
<dbReference type="Pfam" id="PF13517">
    <property type="entry name" value="FG-GAP_3"/>
    <property type="match status" value="1"/>
</dbReference>
<name>A0A840X125_9RHOB</name>
<dbReference type="EMBL" id="JACIJS010000001">
    <property type="protein sequence ID" value="MBB5514367.1"/>
    <property type="molecule type" value="Genomic_DNA"/>
</dbReference>
<feature type="domain" description="ASPIC/UnbV" evidence="3">
    <location>
        <begin position="428"/>
        <end position="489"/>
    </location>
</feature>
<organism evidence="4 5">
    <name type="scientific">Rubricella aquisinus</name>
    <dbReference type="NCBI Taxonomy" id="2028108"/>
    <lineage>
        <taxon>Bacteria</taxon>
        <taxon>Pseudomonadati</taxon>
        <taxon>Pseudomonadota</taxon>
        <taxon>Alphaproteobacteria</taxon>
        <taxon>Rhodobacterales</taxon>
        <taxon>Paracoccaceae</taxon>
        <taxon>Rubricella</taxon>
    </lineage>
</organism>
<evidence type="ECO:0000313" key="5">
    <source>
        <dbReference type="Proteomes" id="UP000553766"/>
    </source>
</evidence>
<dbReference type="Proteomes" id="UP000553766">
    <property type="component" value="Unassembled WGS sequence"/>
</dbReference>
<evidence type="ECO:0000256" key="2">
    <source>
        <dbReference type="SAM" id="SignalP"/>
    </source>
</evidence>
<dbReference type="Gene3D" id="2.130.10.130">
    <property type="entry name" value="Integrin alpha, N-terminal"/>
    <property type="match status" value="1"/>
</dbReference>
<evidence type="ECO:0000259" key="3">
    <source>
        <dbReference type="Pfam" id="PF07593"/>
    </source>
</evidence>
<keyword evidence="5" id="KW-1185">Reference proteome</keyword>
<sequence length="498" mass="54579">MRLLSCALLAASPVCAQPSFVNRMPEQGFTHQYSGGWEHFVGGGVAAFDCNGDAFPELYVAGGETPAKLLRNDTTTPGGPLRFAVADQMALTGVTGAYPLDIDSDGHLDLMILRVGANQIWRGLGDCQFERADWGFDGGDRWSTAFSATWEPGQDWPTLAIGNYVDRTDPDGPFEACDVNELHRWDGTRYRMEELEPGFCALSVLISDWAREGRRDLRVSNDRHYYVRGGEEQMWRLDEMRLLTEADGWRKTVIWGMGIASRDITGDGRPEVMLTSMGDQKLQYVEDGPRLRDAPFSSGTAAQRPFFGDDGRPSTGWHAEFGDVNNDGLSDLFIAKGNVDQMPSNAMKDPNNLLIQGADGVFTEAADVAGIATVDRARGAVVTDLNRDGRLDIVVVNRRAELELNENQTEGGNWLTVDLQQRGANSRAVGAWIEMRKGGAVEAREVTVGGGHVSGWSGPQHFGLGRAEMAELRVIWPDGTAGDWQMLDAGTHHIVTRD</sequence>
<evidence type="ECO:0000256" key="1">
    <source>
        <dbReference type="ARBA" id="ARBA00022729"/>
    </source>
</evidence>
<accession>A0A840X125</accession>
<feature type="chain" id="PRO_5032924687" description="ASPIC/UnbV domain-containing protein" evidence="2">
    <location>
        <begin position="17"/>
        <end position="498"/>
    </location>
</feature>
<dbReference type="InterPro" id="IPR011519">
    <property type="entry name" value="UnbV_ASPIC"/>
</dbReference>
<dbReference type="InterPro" id="IPR013517">
    <property type="entry name" value="FG-GAP"/>
</dbReference>
<dbReference type="PANTHER" id="PTHR16026:SF0">
    <property type="entry name" value="CARTILAGE ACIDIC PROTEIN 1"/>
    <property type="match status" value="1"/>
</dbReference>
<dbReference type="Pfam" id="PF07593">
    <property type="entry name" value="UnbV_ASPIC"/>
    <property type="match status" value="1"/>
</dbReference>
<reference evidence="4 5" key="1">
    <citation type="submission" date="2020-08" db="EMBL/GenBank/DDBJ databases">
        <title>Genomic Encyclopedia of Type Strains, Phase IV (KMG-IV): sequencing the most valuable type-strain genomes for metagenomic binning, comparative biology and taxonomic classification.</title>
        <authorList>
            <person name="Goeker M."/>
        </authorList>
    </citation>
    <scope>NUCLEOTIDE SEQUENCE [LARGE SCALE GENOMIC DNA]</scope>
    <source>
        <strain evidence="4 5">DSM 103377</strain>
    </source>
</reference>
<dbReference type="InterPro" id="IPR027039">
    <property type="entry name" value="Crtac1"/>
</dbReference>
<feature type="signal peptide" evidence="2">
    <location>
        <begin position="1"/>
        <end position="16"/>
    </location>
</feature>
<protein>
    <recommendedName>
        <fullName evidence="3">ASPIC/UnbV domain-containing protein</fullName>
    </recommendedName>
</protein>
<dbReference type="SUPFAM" id="SSF69318">
    <property type="entry name" value="Integrin alpha N-terminal domain"/>
    <property type="match status" value="1"/>
</dbReference>